<dbReference type="Proteomes" id="UP000249758">
    <property type="component" value="Segment"/>
</dbReference>
<feature type="transmembrane region" description="Helical" evidence="1">
    <location>
        <begin position="40"/>
        <end position="59"/>
    </location>
</feature>
<keyword evidence="1" id="KW-1133">Transmembrane helix</keyword>
<sequence>MTTTTNAMTAALNRDCATTTRTRGERAVVRMRRAMRRGTFVGALAGATSFYIADVASGFGNDSTALAYVSALPVCVVLAGLGGTASAAAAALLIPRRRHRRVLTGWCLATAASAWLWWQKPAETD</sequence>
<name>A0A2U7UF82_9VIRU</name>
<accession>A0A2U7UF82</accession>
<proteinExistence type="predicted"/>
<feature type="transmembrane region" description="Helical" evidence="1">
    <location>
        <begin position="65"/>
        <end position="94"/>
    </location>
</feature>
<evidence type="ECO:0000313" key="2">
    <source>
        <dbReference type="EMBL" id="AVK76950.1"/>
    </source>
</evidence>
<reference evidence="2" key="1">
    <citation type="journal article" date="2018" name="Nat. Commun.">
        <title>Diversity and evolution of the emerging Pandoraviridae family.</title>
        <authorList>
            <person name="Legendre M."/>
            <person name="Fabre E."/>
            <person name="Poirot O."/>
            <person name="Jeudy S."/>
            <person name="Lartigue A."/>
            <person name="Alempic J.M."/>
            <person name="Beucher L."/>
            <person name="Philippe N."/>
            <person name="Bertaux L."/>
            <person name="Christo-Foroux E."/>
            <person name="Labadie K."/>
            <person name="Coute Y."/>
            <person name="Abergel C."/>
            <person name="Claverie J.M."/>
        </authorList>
    </citation>
    <scope>NUCLEOTIDE SEQUENCE [LARGE SCALE GENOMIC DNA]</scope>
    <source>
        <strain evidence="2">Macleodensis</strain>
    </source>
</reference>
<dbReference type="GeneID" id="36841405"/>
<organism evidence="2">
    <name type="scientific">Pandoravirus macleodensis</name>
    <dbReference type="NCBI Taxonomy" id="2107707"/>
    <lineage>
        <taxon>Viruses</taxon>
        <taxon>Pandoravirus</taxon>
    </lineage>
</organism>
<keyword evidence="1" id="KW-0472">Membrane</keyword>
<evidence type="ECO:0000256" key="1">
    <source>
        <dbReference type="SAM" id="Phobius"/>
    </source>
</evidence>
<dbReference type="EMBL" id="MG011691">
    <property type="protein sequence ID" value="AVK76950.1"/>
    <property type="molecule type" value="Genomic_DNA"/>
</dbReference>
<gene>
    <name evidence="2" type="ORF">pmac_cds_262</name>
</gene>
<dbReference type="RefSeq" id="YP_009480946.1">
    <property type="nucleotide sequence ID" value="NC_037665.1"/>
</dbReference>
<keyword evidence="1" id="KW-0812">Transmembrane</keyword>
<protein>
    <submittedName>
        <fullName evidence="2">Uncharacterized protein</fullName>
    </submittedName>
</protein>
<dbReference type="KEGG" id="vg:36841405"/>